<evidence type="ECO:0000256" key="2">
    <source>
        <dbReference type="SAM" id="MobiDB-lite"/>
    </source>
</evidence>
<dbReference type="SUPFAM" id="SSF49354">
    <property type="entry name" value="PapD-like"/>
    <property type="match status" value="1"/>
</dbReference>
<dbReference type="SMART" id="SM01088">
    <property type="entry name" value="Col_cuticle_N"/>
    <property type="match status" value="1"/>
</dbReference>
<feature type="region of interest" description="Disordered" evidence="2">
    <location>
        <begin position="125"/>
        <end position="155"/>
    </location>
</feature>
<dbReference type="Pfam" id="PF01391">
    <property type="entry name" value="Collagen"/>
    <property type="match status" value="2"/>
</dbReference>
<keyword evidence="3" id="KW-1133">Transmembrane helix</keyword>
<dbReference type="InterPro" id="IPR002486">
    <property type="entry name" value="Col_cuticle_N"/>
</dbReference>
<dbReference type="Gene3D" id="2.60.40.10">
    <property type="entry name" value="Immunoglobulins"/>
    <property type="match status" value="1"/>
</dbReference>
<feature type="region of interest" description="Disordered" evidence="2">
    <location>
        <begin position="589"/>
        <end position="783"/>
    </location>
</feature>
<dbReference type="AlphaFoldDB" id="A0A085M9W4"/>
<keyword evidence="3" id="KW-0812">Transmembrane</keyword>
<accession>A0A085M9W4</accession>
<organism evidence="5 6">
    <name type="scientific">Trichuris suis</name>
    <name type="common">pig whipworm</name>
    <dbReference type="NCBI Taxonomy" id="68888"/>
    <lineage>
        <taxon>Eukaryota</taxon>
        <taxon>Metazoa</taxon>
        <taxon>Ecdysozoa</taxon>
        <taxon>Nematoda</taxon>
        <taxon>Enoplea</taxon>
        <taxon>Dorylaimia</taxon>
        <taxon>Trichinellida</taxon>
        <taxon>Trichuridae</taxon>
        <taxon>Trichuris</taxon>
    </lineage>
</organism>
<sequence length="783" mass="83950">MTEAGCLEVNADIIVFSCPFDQPQVAVVNLRNVGNTCITVKCKTTEKYAIRFNWVYTLLEPGESKNLHVRCEAIGEVPVHRGEKHITFEYMTVRKMTNDLIKLWKSCAYSEKKILPLYFDRRHSKKAHKKHHENKAGLSRQPPPEQEDDRWTKKNYGDHGQLGLPPFSVGSPCAQKKGANRLVTYPAPIPVTSSPDGKENTDKPIRIKGKIIPDFVKPIDLSPSDKMAPIVVESDQAGYAKVISPKRKSDPKGQNEQLEIASIPCKPAEQIVDGTSTKDLAKFEIGIFAKVVPKEIDRVQDGDMRHGNFKIGLSGEPKPVHALVPEMKESKKVIEKADDVTPCPPIQSIPACPPDAPIHGSGNAAEEIAADRLGHSSCSIFTQWPKRVVGQLNVCLAKSICRRTEFPQLTHCLIQLVDMNTNGSSTFSEPVKTMAYEECDKLTEQNVVHMRKVAFFAVVVSTVSVIACVITLPLVYSYVQTLQSHMLDEMDFCKMRTRDMWGEVITLQASKPIPRQKREWLFGQWMEAAQGTQRYGAPLSPPPEPSYAVHQGGYGQPTVAPSQPGYGEIPAPPLPAALPTVTLVQECCTCHQGPPGPPGPPGEDGEDGRDGEGGENGQPGQEGRILPPEGPMIEPCQICTPGPVGPPGSAGMKGTKGPKGKPGSPGMDGVQGVRGLVGAEGPQGRSGDCGPKGLKGDAGKLLDVVGPPGPPGEPGVKGPKGLRGHPGPDGVPGHRGPPGDQGQVGDMGPQGAPGPLGPMGVEGQRGPTGSCEHCPVPRTAPGY</sequence>
<dbReference type="Proteomes" id="UP000030764">
    <property type="component" value="Unassembled WGS sequence"/>
</dbReference>
<dbReference type="InterPro" id="IPR008962">
    <property type="entry name" value="PapD-like_sf"/>
</dbReference>
<name>A0A085M9W4_9BILA</name>
<dbReference type="EMBL" id="KL363211">
    <property type="protein sequence ID" value="KFD54010.1"/>
    <property type="molecule type" value="Genomic_DNA"/>
</dbReference>
<feature type="domain" description="MSP" evidence="4">
    <location>
        <begin position="1"/>
        <end position="122"/>
    </location>
</feature>
<dbReference type="InterPro" id="IPR013783">
    <property type="entry name" value="Ig-like_fold"/>
</dbReference>
<evidence type="ECO:0000259" key="4">
    <source>
        <dbReference type="PROSITE" id="PS50202"/>
    </source>
</evidence>
<gene>
    <name evidence="5" type="ORF">M513_05029</name>
</gene>
<dbReference type="Pfam" id="PF01484">
    <property type="entry name" value="Col_cuticle_N"/>
    <property type="match status" value="1"/>
</dbReference>
<evidence type="ECO:0000313" key="6">
    <source>
        <dbReference type="Proteomes" id="UP000030764"/>
    </source>
</evidence>
<evidence type="ECO:0000313" key="5">
    <source>
        <dbReference type="EMBL" id="KFD54010.1"/>
    </source>
</evidence>
<dbReference type="GO" id="GO:0042302">
    <property type="term" value="F:structural constituent of cuticle"/>
    <property type="evidence" value="ECO:0007669"/>
    <property type="project" value="InterPro"/>
</dbReference>
<keyword evidence="6" id="KW-1185">Reference proteome</keyword>
<dbReference type="PANTHER" id="PTHR24637:SF288">
    <property type="entry name" value="NEMATODE CUTICLE COLLAGEN N-TERMINAL DOMAIN-CONTAINING PROTEIN"/>
    <property type="match status" value="1"/>
</dbReference>
<keyword evidence="3" id="KW-0472">Membrane</keyword>
<proteinExistence type="predicted"/>
<evidence type="ECO:0000256" key="3">
    <source>
        <dbReference type="SAM" id="Phobius"/>
    </source>
</evidence>
<feature type="transmembrane region" description="Helical" evidence="3">
    <location>
        <begin position="453"/>
        <end position="476"/>
    </location>
</feature>
<dbReference type="PROSITE" id="PS50202">
    <property type="entry name" value="MSP"/>
    <property type="match status" value="1"/>
</dbReference>
<dbReference type="InterPro" id="IPR008160">
    <property type="entry name" value="Collagen"/>
</dbReference>
<dbReference type="InterPro" id="IPR000535">
    <property type="entry name" value="MSP_dom"/>
</dbReference>
<protein>
    <recommendedName>
        <fullName evidence="4">MSP domain-containing protein</fullName>
    </recommendedName>
</protein>
<keyword evidence="1" id="KW-0677">Repeat</keyword>
<feature type="region of interest" description="Disordered" evidence="2">
    <location>
        <begin position="533"/>
        <end position="567"/>
    </location>
</feature>
<dbReference type="Pfam" id="PF00635">
    <property type="entry name" value="Motile_Sperm"/>
    <property type="match status" value="1"/>
</dbReference>
<reference evidence="5 6" key="1">
    <citation type="journal article" date="2014" name="Nat. Genet.">
        <title>Genome and transcriptome of the porcine whipworm Trichuris suis.</title>
        <authorList>
            <person name="Jex A.R."/>
            <person name="Nejsum P."/>
            <person name="Schwarz E.M."/>
            <person name="Hu L."/>
            <person name="Young N.D."/>
            <person name="Hall R.S."/>
            <person name="Korhonen P.K."/>
            <person name="Liao S."/>
            <person name="Thamsborg S."/>
            <person name="Xia J."/>
            <person name="Xu P."/>
            <person name="Wang S."/>
            <person name="Scheerlinck J.P."/>
            <person name="Hofmann A."/>
            <person name="Sternberg P.W."/>
            <person name="Wang J."/>
            <person name="Gasser R.B."/>
        </authorList>
    </citation>
    <scope>NUCLEOTIDE SEQUENCE [LARGE SCALE GENOMIC DNA]</scope>
    <source>
        <strain evidence="5">DCEP-RM93M</strain>
    </source>
</reference>
<evidence type="ECO:0000256" key="1">
    <source>
        <dbReference type="ARBA" id="ARBA00022737"/>
    </source>
</evidence>
<dbReference type="PANTHER" id="PTHR24637">
    <property type="entry name" value="COLLAGEN"/>
    <property type="match status" value="1"/>
</dbReference>